<dbReference type="Proteomes" id="UP000799424">
    <property type="component" value="Unassembled WGS sequence"/>
</dbReference>
<feature type="compositionally biased region" description="Polar residues" evidence="1">
    <location>
        <begin position="113"/>
        <end position="123"/>
    </location>
</feature>
<gene>
    <name evidence="2" type="ORF">CC86DRAFT_430353</name>
</gene>
<sequence>MVSGSAGACSAPISVAGPGGGYPHAPLIGNPWLARENRDEYQKRGRRARQAASEAKQAKSEAKRAKFEAKRAKAKSEARKKKQQKHGAGILLARFGYKILKTLVPGRERGRKASSTGGCSRSEGSVEVAVG</sequence>
<protein>
    <submittedName>
        <fullName evidence="2">Uncharacterized protein</fullName>
    </submittedName>
</protein>
<evidence type="ECO:0000313" key="3">
    <source>
        <dbReference type="Proteomes" id="UP000799424"/>
    </source>
</evidence>
<feature type="region of interest" description="Disordered" evidence="1">
    <location>
        <begin position="36"/>
        <end position="87"/>
    </location>
</feature>
<feature type="region of interest" description="Disordered" evidence="1">
    <location>
        <begin position="106"/>
        <end position="131"/>
    </location>
</feature>
<dbReference type="AlphaFoldDB" id="A0A6A6ZH01"/>
<feature type="region of interest" description="Disordered" evidence="1">
    <location>
        <begin position="1"/>
        <end position="23"/>
    </location>
</feature>
<name>A0A6A6ZH01_9PLEO</name>
<reference evidence="2" key="1">
    <citation type="journal article" date="2020" name="Stud. Mycol.">
        <title>101 Dothideomycetes genomes: a test case for predicting lifestyles and emergence of pathogens.</title>
        <authorList>
            <person name="Haridas S."/>
            <person name="Albert R."/>
            <person name="Binder M."/>
            <person name="Bloem J."/>
            <person name="Labutti K."/>
            <person name="Salamov A."/>
            <person name="Andreopoulos B."/>
            <person name="Baker S."/>
            <person name="Barry K."/>
            <person name="Bills G."/>
            <person name="Bluhm B."/>
            <person name="Cannon C."/>
            <person name="Castanera R."/>
            <person name="Culley D."/>
            <person name="Daum C."/>
            <person name="Ezra D."/>
            <person name="Gonzalez J."/>
            <person name="Henrissat B."/>
            <person name="Kuo A."/>
            <person name="Liang C."/>
            <person name="Lipzen A."/>
            <person name="Lutzoni F."/>
            <person name="Magnuson J."/>
            <person name="Mondo S."/>
            <person name="Nolan M."/>
            <person name="Ohm R."/>
            <person name="Pangilinan J."/>
            <person name="Park H.-J."/>
            <person name="Ramirez L."/>
            <person name="Alfaro M."/>
            <person name="Sun H."/>
            <person name="Tritt A."/>
            <person name="Yoshinaga Y."/>
            <person name="Zwiers L.-H."/>
            <person name="Turgeon B."/>
            <person name="Goodwin S."/>
            <person name="Spatafora J."/>
            <person name="Crous P."/>
            <person name="Grigoriev I."/>
        </authorList>
    </citation>
    <scope>NUCLEOTIDE SEQUENCE</scope>
    <source>
        <strain evidence="2">CBS 113818</strain>
    </source>
</reference>
<dbReference type="EMBL" id="MU006244">
    <property type="protein sequence ID" value="KAF2819584.1"/>
    <property type="molecule type" value="Genomic_DNA"/>
</dbReference>
<evidence type="ECO:0000256" key="1">
    <source>
        <dbReference type="SAM" id="MobiDB-lite"/>
    </source>
</evidence>
<proteinExistence type="predicted"/>
<accession>A0A6A6ZH01</accession>
<feature type="compositionally biased region" description="Basic and acidic residues" evidence="1">
    <location>
        <begin position="56"/>
        <end position="77"/>
    </location>
</feature>
<keyword evidence="3" id="KW-1185">Reference proteome</keyword>
<evidence type="ECO:0000313" key="2">
    <source>
        <dbReference type="EMBL" id="KAF2819584.1"/>
    </source>
</evidence>
<organism evidence="2 3">
    <name type="scientific">Ophiobolus disseminans</name>
    <dbReference type="NCBI Taxonomy" id="1469910"/>
    <lineage>
        <taxon>Eukaryota</taxon>
        <taxon>Fungi</taxon>
        <taxon>Dikarya</taxon>
        <taxon>Ascomycota</taxon>
        <taxon>Pezizomycotina</taxon>
        <taxon>Dothideomycetes</taxon>
        <taxon>Pleosporomycetidae</taxon>
        <taxon>Pleosporales</taxon>
        <taxon>Pleosporineae</taxon>
        <taxon>Phaeosphaeriaceae</taxon>
        <taxon>Ophiobolus</taxon>
    </lineage>
</organism>